<reference evidence="3" key="1">
    <citation type="submission" date="2019-06" db="EMBL/GenBank/DDBJ databases">
        <title>Draft genome sequence of the griseofulvin-producing fungus Xylaria cubensis strain G536.</title>
        <authorList>
            <person name="Mead M.E."/>
            <person name="Raja H.A."/>
            <person name="Steenwyk J.L."/>
            <person name="Knowles S.L."/>
            <person name="Oberlies N.H."/>
            <person name="Rokas A."/>
        </authorList>
    </citation>
    <scope>NUCLEOTIDE SEQUENCE [LARGE SCALE GENOMIC DNA]</scope>
    <source>
        <strain evidence="3">G536</strain>
    </source>
</reference>
<keyword evidence="1" id="KW-1133">Transmembrane helix</keyword>
<proteinExistence type="predicted"/>
<protein>
    <submittedName>
        <fullName evidence="2">Uncharacterized protein</fullName>
    </submittedName>
</protein>
<evidence type="ECO:0000313" key="2">
    <source>
        <dbReference type="EMBL" id="TRX90069.1"/>
    </source>
</evidence>
<evidence type="ECO:0000313" key="3">
    <source>
        <dbReference type="Proteomes" id="UP000319160"/>
    </source>
</evidence>
<evidence type="ECO:0000256" key="1">
    <source>
        <dbReference type="SAM" id="Phobius"/>
    </source>
</evidence>
<accession>A0A553HQ59</accession>
<dbReference type="AlphaFoldDB" id="A0A553HQ59"/>
<dbReference type="Proteomes" id="UP000319160">
    <property type="component" value="Unassembled WGS sequence"/>
</dbReference>
<keyword evidence="3" id="KW-1185">Reference proteome</keyword>
<dbReference type="EMBL" id="VFLP01000059">
    <property type="protein sequence ID" value="TRX90069.1"/>
    <property type="molecule type" value="Genomic_DNA"/>
</dbReference>
<gene>
    <name evidence="2" type="ORF">FHL15_008988</name>
</gene>
<feature type="transmembrane region" description="Helical" evidence="1">
    <location>
        <begin position="31"/>
        <end position="58"/>
    </location>
</feature>
<keyword evidence="1" id="KW-0812">Transmembrane</keyword>
<sequence>MTFMRFEVWKAEKHYVYYPQRKRCRPPIRIMGSWFGVTATWLTMWVLRVLLPALFLAWTSIAKFTRPVIYTGTSVLENCHTPLPSLSNDQM</sequence>
<comment type="caution">
    <text evidence="2">The sequence shown here is derived from an EMBL/GenBank/DDBJ whole genome shotgun (WGS) entry which is preliminary data.</text>
</comment>
<organism evidence="2 3">
    <name type="scientific">Xylaria flabelliformis</name>
    <dbReference type="NCBI Taxonomy" id="2512241"/>
    <lineage>
        <taxon>Eukaryota</taxon>
        <taxon>Fungi</taxon>
        <taxon>Dikarya</taxon>
        <taxon>Ascomycota</taxon>
        <taxon>Pezizomycotina</taxon>
        <taxon>Sordariomycetes</taxon>
        <taxon>Xylariomycetidae</taxon>
        <taxon>Xylariales</taxon>
        <taxon>Xylariaceae</taxon>
        <taxon>Xylaria</taxon>
    </lineage>
</organism>
<name>A0A553HQ59_9PEZI</name>
<keyword evidence="1" id="KW-0472">Membrane</keyword>